<organism evidence="3 4">
    <name type="scientific">Ogataea polymorpha</name>
    <dbReference type="NCBI Taxonomy" id="460523"/>
    <lineage>
        <taxon>Eukaryota</taxon>
        <taxon>Fungi</taxon>
        <taxon>Dikarya</taxon>
        <taxon>Ascomycota</taxon>
        <taxon>Saccharomycotina</taxon>
        <taxon>Pichiomycetes</taxon>
        <taxon>Pichiales</taxon>
        <taxon>Pichiaceae</taxon>
        <taxon>Ogataea</taxon>
    </lineage>
</organism>
<evidence type="ECO:0000256" key="1">
    <source>
        <dbReference type="SAM" id="MobiDB-lite"/>
    </source>
</evidence>
<evidence type="ECO:0000259" key="2">
    <source>
        <dbReference type="PROSITE" id="PS00028"/>
    </source>
</evidence>
<evidence type="ECO:0000313" key="3">
    <source>
        <dbReference type="EMBL" id="KAH3670202.1"/>
    </source>
</evidence>
<dbReference type="PROSITE" id="PS00028">
    <property type="entry name" value="ZINC_FINGER_C2H2_1"/>
    <property type="match status" value="1"/>
</dbReference>
<dbReference type="GO" id="GO:0006974">
    <property type="term" value="P:DNA damage response"/>
    <property type="evidence" value="ECO:0007669"/>
    <property type="project" value="TreeGrafter"/>
</dbReference>
<dbReference type="SMART" id="SM01253">
    <property type="entry name" value="Kin17_mid"/>
    <property type="match status" value="1"/>
</dbReference>
<dbReference type="GO" id="GO:0005634">
    <property type="term" value="C:nucleus"/>
    <property type="evidence" value="ECO:0007669"/>
    <property type="project" value="TreeGrafter"/>
</dbReference>
<dbReference type="PANTHER" id="PTHR12805:SF0">
    <property type="entry name" value="DNA_RNA-BINDING PROTEIN KIN17"/>
    <property type="match status" value="1"/>
</dbReference>
<dbReference type="GO" id="GO:0003690">
    <property type="term" value="F:double-stranded DNA binding"/>
    <property type="evidence" value="ECO:0007669"/>
    <property type="project" value="TreeGrafter"/>
</dbReference>
<proteinExistence type="predicted"/>
<keyword evidence="4" id="KW-1185">Reference proteome</keyword>
<dbReference type="Pfam" id="PF10357">
    <property type="entry name" value="WH_KIN17"/>
    <property type="match status" value="1"/>
</dbReference>
<dbReference type="GO" id="GO:0006260">
    <property type="term" value="P:DNA replication"/>
    <property type="evidence" value="ECO:0007669"/>
    <property type="project" value="TreeGrafter"/>
</dbReference>
<feature type="region of interest" description="Disordered" evidence="1">
    <location>
        <begin position="184"/>
        <end position="208"/>
    </location>
</feature>
<feature type="domain" description="C2H2-type" evidence="2">
    <location>
        <begin position="28"/>
        <end position="50"/>
    </location>
</feature>
<dbReference type="InterPro" id="IPR056767">
    <property type="entry name" value="C2H2-Znf_KIN17"/>
</dbReference>
<dbReference type="Proteomes" id="UP000788993">
    <property type="component" value="Unassembled WGS sequence"/>
</dbReference>
<dbReference type="AlphaFoldDB" id="A0A9P8PDW9"/>
<dbReference type="InterPro" id="IPR013087">
    <property type="entry name" value="Znf_C2H2_type"/>
</dbReference>
<dbReference type="InterPro" id="IPR037321">
    <property type="entry name" value="KIN17-like"/>
</dbReference>
<gene>
    <name evidence="3" type="ORF">OGATHE_003015</name>
</gene>
<dbReference type="InterPro" id="IPR019447">
    <property type="entry name" value="DNA/RNA-bd_Kin17_WH-like_dom"/>
</dbReference>
<reference evidence="3" key="1">
    <citation type="journal article" date="2021" name="Open Biol.">
        <title>Shared evolutionary footprints suggest mitochondrial oxidative damage underlies multiple complex I losses in fungi.</title>
        <authorList>
            <person name="Schikora-Tamarit M.A."/>
            <person name="Marcet-Houben M."/>
            <person name="Nosek J."/>
            <person name="Gabaldon T."/>
        </authorList>
    </citation>
    <scope>NUCLEOTIDE SEQUENCE</scope>
    <source>
        <strain evidence="3">NCAIM Y.01608</strain>
    </source>
</reference>
<comment type="caution">
    <text evidence="3">The sequence shown here is derived from an EMBL/GenBank/DDBJ whole genome shotgun (WGS) entry which is preliminary data.</text>
</comment>
<sequence>MARPEYGTAKHASSQMRRRGLQKTKFYCQVCEKQCLDENGFKLHIQSPSHIKKLNSKLENSHNDSRALIGEYSGRFLGDFLRLLRINHGEKLIGSNRFYQEYIMDKNHIHLNSTRWKSLTSLVLFLKHQGLCRVEENEEYEEYDAERYSIAYIDKSPRKETKELKVRSDDEASLRGLQEQIERGKQLQESAKPDTIQTTMPGLDNHDKIKISMNKPINKCGMKIVPGVGHAVAPQVRKSSKLKSRIAAKNVLE</sequence>
<dbReference type="OrthoDB" id="10266249at2759"/>
<dbReference type="EMBL" id="JAEUBD010000983">
    <property type="protein sequence ID" value="KAH3670202.1"/>
    <property type="molecule type" value="Genomic_DNA"/>
</dbReference>
<name>A0A9P8PDW9_9ASCO</name>
<dbReference type="Gene3D" id="1.10.10.2030">
    <property type="entry name" value="DNA/RNA-binding protein Kin17, conserved domain"/>
    <property type="match status" value="1"/>
</dbReference>
<dbReference type="InterPro" id="IPR036236">
    <property type="entry name" value="Znf_C2H2_sf"/>
</dbReference>
<protein>
    <recommendedName>
        <fullName evidence="2">C2H2-type domain-containing protein</fullName>
    </recommendedName>
</protein>
<dbReference type="Pfam" id="PF25095">
    <property type="entry name" value="C2H2-zf_KIN17"/>
    <property type="match status" value="1"/>
</dbReference>
<dbReference type="PANTHER" id="PTHR12805">
    <property type="entry name" value="KIN17 KIN, ANTIGENIC DETERMINANT OF RECA PROTEIN HOMOLOG"/>
    <property type="match status" value="1"/>
</dbReference>
<accession>A0A9P8PDW9</accession>
<evidence type="ECO:0000313" key="4">
    <source>
        <dbReference type="Proteomes" id="UP000788993"/>
    </source>
</evidence>
<dbReference type="InterPro" id="IPR038254">
    <property type="entry name" value="KIN17_WH-like_sf"/>
</dbReference>
<dbReference type="SUPFAM" id="SSF57667">
    <property type="entry name" value="beta-beta-alpha zinc fingers"/>
    <property type="match status" value="1"/>
</dbReference>
<reference evidence="3" key="2">
    <citation type="submission" date="2021-01" db="EMBL/GenBank/DDBJ databases">
        <authorList>
            <person name="Schikora-Tamarit M.A."/>
        </authorList>
    </citation>
    <scope>NUCLEOTIDE SEQUENCE</scope>
    <source>
        <strain evidence="3">NCAIM Y.01608</strain>
    </source>
</reference>